<dbReference type="PANTHER" id="PTHR43845">
    <property type="entry name" value="BLR5969 PROTEIN"/>
    <property type="match status" value="1"/>
</dbReference>
<evidence type="ECO:0000313" key="3">
    <source>
        <dbReference type="EMBL" id="RMQ19515.1"/>
    </source>
</evidence>
<dbReference type="Proteomes" id="UP000037836">
    <property type="component" value="Unassembled WGS sequence"/>
</dbReference>
<evidence type="ECO:0000313" key="2">
    <source>
        <dbReference type="EMBL" id="RMO38064.1"/>
    </source>
</evidence>
<reference evidence="1 4" key="2">
    <citation type="submission" date="2015-10" db="EMBL/GenBank/DDBJ databases">
        <title>Comparative genomics and high-throughput reverse genetic screens identify a new phytobacterial MAMP and an Arabidopsis receptor required for immune elicitation.</title>
        <authorList>
            <person name="Mott G.A."/>
            <person name="Thakur S."/>
            <person name="Wang P.W."/>
            <person name="Desveaux D."/>
            <person name="Guttman D.S."/>
        </authorList>
    </citation>
    <scope>NUCLEOTIDE SEQUENCE [LARGE SCALE GENOMIC DNA]</scope>
    <source>
        <strain evidence="1 4">BR1</strain>
    </source>
</reference>
<evidence type="ECO:0000313" key="4">
    <source>
        <dbReference type="Proteomes" id="UP000037836"/>
    </source>
</evidence>
<accession>A0A0P9T9A1</accession>
<reference evidence="5 6" key="3">
    <citation type="submission" date="2018-08" db="EMBL/GenBank/DDBJ databases">
        <title>Recombination of ecologically and evolutionarily significant loci maintains genetic cohesion in the Pseudomonas syringae species complex.</title>
        <authorList>
            <person name="Dillon M."/>
            <person name="Thakur S."/>
            <person name="Almeida R.N.D."/>
            <person name="Weir B.S."/>
            <person name="Guttman D.S."/>
        </authorList>
    </citation>
    <scope>NUCLEOTIDE SEQUENCE [LARGE SCALE GENOMIC DNA]</scope>
    <source>
        <strain evidence="3 5">ICMP 4182</strain>
        <strain evidence="2 6">ICMP 867</strain>
    </source>
</reference>
<dbReference type="EMBL" id="RBPT01000447">
    <property type="protein sequence ID" value="RMO38064.1"/>
    <property type="molecule type" value="Genomic_DNA"/>
</dbReference>
<dbReference type="Gene3D" id="3.40.50.12780">
    <property type="entry name" value="N-terminal domain of ligase-like"/>
    <property type="match status" value="1"/>
</dbReference>
<protein>
    <submittedName>
        <fullName evidence="3">Uncharacterized protein</fullName>
    </submittedName>
</protein>
<dbReference type="Proteomes" id="UP000272471">
    <property type="component" value="Unassembled WGS sequence"/>
</dbReference>
<proteinExistence type="predicted"/>
<dbReference type="AlphaFoldDB" id="A0A0P9T9A1"/>
<dbReference type="PANTHER" id="PTHR43845:SF1">
    <property type="entry name" value="BLR5969 PROTEIN"/>
    <property type="match status" value="1"/>
</dbReference>
<keyword evidence="4" id="KW-1185">Reference proteome</keyword>
<dbReference type="Proteomes" id="UP000280599">
    <property type="component" value="Unassembled WGS sequence"/>
</dbReference>
<organism evidence="3 5">
    <name type="scientific">Pseudomonas savastanoi pv. glycinea</name>
    <name type="common">Pseudomonas syringae pv. glycinea</name>
    <dbReference type="NCBI Taxonomy" id="318"/>
    <lineage>
        <taxon>Bacteria</taxon>
        <taxon>Pseudomonadati</taxon>
        <taxon>Pseudomonadota</taxon>
        <taxon>Gammaproteobacteria</taxon>
        <taxon>Pseudomonadales</taxon>
        <taxon>Pseudomonadaceae</taxon>
        <taxon>Pseudomonas</taxon>
    </lineage>
</organism>
<sequence>MKKSTETKLAQIMALASLNSPIYKQLYEGIAPAASKLTDLPILSHRRLYELVHHENAISFFAEGVLGGMICQSSATTGSPKATIFGHDEWRQTVQLIALHHWKNGSLCDGDVVANLCVGGDASFMFVHGVIEQFPGTCTELPLGCDHSFEYLYLSCKKFNVNVLAAVNSTIIGLANYILSTSGAEPNIKRILCGGELLYGAQLELIKSAFPMAEIIPFIFATTEAGLIGLSEKGFPHNVFRVCEDACILEILDPETWKPIEQQGVLGVAVVTSLLRTAAPAVRVDIGDRAQWLEPRDCENGRKFSIHGRNYLKKYKLQEGLFLTETDVASVIKLTESKLRFSMLQLQIKDGQLDFKVSLVNQPISNEQALQVLIEALDNTAPAISKSRYVISVELVNLDFFELGIRRKARLIRELRAC</sequence>
<evidence type="ECO:0000313" key="6">
    <source>
        <dbReference type="Proteomes" id="UP000280599"/>
    </source>
</evidence>
<reference evidence="1" key="1">
    <citation type="submission" date="2015-07" db="EMBL/GenBank/DDBJ databases">
        <authorList>
            <person name="O'Brien H.E."/>
            <person name="Thakur S."/>
            <person name="Gong Y."/>
            <person name="Wang P.W."/>
            <person name="Guttman D.S."/>
        </authorList>
    </citation>
    <scope>NUCLEOTIDE SEQUENCE</scope>
    <source>
        <strain evidence="1">BR1</strain>
    </source>
</reference>
<name>A0A0P9T9A1_PSESG</name>
<gene>
    <name evidence="1" type="ORF">AC496_5428</name>
    <name evidence="3" type="ORF">ALQ11_04124</name>
    <name evidence="2" type="ORF">ALQ41_200051</name>
</gene>
<dbReference type="RefSeq" id="WP_004663989.1">
    <property type="nucleotide sequence ID" value="NZ_LGLL01000126.1"/>
</dbReference>
<dbReference type="EMBL" id="RBQX01000073">
    <property type="protein sequence ID" value="RMQ19515.1"/>
    <property type="molecule type" value="Genomic_DNA"/>
</dbReference>
<dbReference type="InterPro" id="IPR042099">
    <property type="entry name" value="ANL_N_sf"/>
</dbReference>
<comment type="caution">
    <text evidence="3">The sequence shown here is derived from an EMBL/GenBank/DDBJ whole genome shotgun (WGS) entry which is preliminary data.</text>
</comment>
<evidence type="ECO:0000313" key="5">
    <source>
        <dbReference type="Proteomes" id="UP000272471"/>
    </source>
</evidence>
<dbReference type="SUPFAM" id="SSF56801">
    <property type="entry name" value="Acetyl-CoA synthetase-like"/>
    <property type="match status" value="1"/>
</dbReference>
<evidence type="ECO:0000313" key="1">
    <source>
        <dbReference type="EMBL" id="KPC38380.1"/>
    </source>
</evidence>
<dbReference type="EMBL" id="LGLO01000118">
    <property type="protein sequence ID" value="KPC38380.1"/>
    <property type="molecule type" value="Genomic_DNA"/>
</dbReference>